<feature type="signal peptide" evidence="1">
    <location>
        <begin position="1"/>
        <end position="26"/>
    </location>
</feature>
<gene>
    <name evidence="2" type="ORF">BJP34_13110</name>
</gene>
<dbReference type="EMBL" id="CP017599">
    <property type="protein sequence ID" value="AOX00268.1"/>
    <property type="molecule type" value="Genomic_DNA"/>
</dbReference>
<dbReference type="RefSeq" id="WP_070392732.1">
    <property type="nucleotide sequence ID" value="NZ_CP017599.1"/>
</dbReference>
<dbReference type="SUPFAM" id="SSF55486">
    <property type="entry name" value="Metalloproteases ('zincins'), catalytic domain"/>
    <property type="match status" value="1"/>
</dbReference>
<protein>
    <recommendedName>
        <fullName evidence="4">PEP-CTERM sorting domain-containing protein</fullName>
    </recommendedName>
</protein>
<evidence type="ECO:0000313" key="2">
    <source>
        <dbReference type="EMBL" id="AOX00268.1"/>
    </source>
</evidence>
<dbReference type="OrthoDB" id="8198236at2"/>
<dbReference type="NCBIfam" id="NF038122">
    <property type="entry name" value="metallo_LGF"/>
    <property type="match status" value="1"/>
</dbReference>
<dbReference type="InterPro" id="IPR024079">
    <property type="entry name" value="MetalloPept_cat_dom_sf"/>
</dbReference>
<evidence type="ECO:0000256" key="1">
    <source>
        <dbReference type="SAM" id="SignalP"/>
    </source>
</evidence>
<organism evidence="2 3">
    <name type="scientific">Moorena producens PAL-8-15-08-1</name>
    <dbReference type="NCBI Taxonomy" id="1458985"/>
    <lineage>
        <taxon>Bacteria</taxon>
        <taxon>Bacillati</taxon>
        <taxon>Cyanobacteriota</taxon>
        <taxon>Cyanophyceae</taxon>
        <taxon>Coleofasciculales</taxon>
        <taxon>Coleofasciculaceae</taxon>
        <taxon>Moorena</taxon>
    </lineage>
</organism>
<evidence type="ECO:0000313" key="3">
    <source>
        <dbReference type="Proteomes" id="UP000177870"/>
    </source>
</evidence>
<feature type="chain" id="PRO_5009438819" description="PEP-CTERM sorting domain-containing protein" evidence="1">
    <location>
        <begin position="27"/>
        <end position="476"/>
    </location>
</feature>
<dbReference type="AlphaFoldDB" id="A0A1D8TRJ9"/>
<dbReference type="Gene3D" id="3.40.390.10">
    <property type="entry name" value="Collagenase (Catalytic Domain)"/>
    <property type="match status" value="1"/>
</dbReference>
<dbReference type="GO" id="GO:0008237">
    <property type="term" value="F:metallopeptidase activity"/>
    <property type="evidence" value="ECO:0007669"/>
    <property type="project" value="InterPro"/>
</dbReference>
<proteinExistence type="predicted"/>
<dbReference type="STRING" id="1458985.BJP34_13110"/>
<evidence type="ECO:0008006" key="4">
    <source>
        <dbReference type="Google" id="ProtNLM"/>
    </source>
</evidence>
<name>A0A1D8TRJ9_9CYAN</name>
<accession>A0A1D8TRJ9</accession>
<keyword evidence="1" id="KW-0732">Signal</keyword>
<dbReference type="Proteomes" id="UP000177870">
    <property type="component" value="Chromosome"/>
</dbReference>
<sequence>MKNRQLIKSLSLASAAVIGGNAPAQAIDFDFSYQPGTTLEQMLGFQMAGEIWSYYLTDNVTVKIHVEMTDALPSNILGGALPGLQKNKNYKTFVKKLKSDRTSVDDYTAYDNLQEHNYSDGNTRYHAVFESGQGWYNKNISLTNANAKAINYHSNNSLIDGYIVMNDTFNWSHDYLRSAPTPSNAIDFLSVGVHEIGHILGFVSGVDSTILADYDASYEMNLERLFRTTAFDMFRYSDWIQNAVDLGFGVNAFFSLDGVDPIAYLSEGKDLNLGLGGDGYQASHWDGYGNDLGIMKPALGWGERSDISGLDLRAFDVIGFNLNSVVFGLDGRPSQSNMTLNLNNLLNNAKNTLADKIGDYMNDSSVNASSIDWYIANHNQTAGSWLAEDRIHDVIDMYEWGYGGGSGGGSGGGGGGGGGSGQVLGHVLEQGFFSDFNWSTFNPDQGVAQVPDPGATSGLIGLGLFGIGGLLKGRRS</sequence>
<dbReference type="KEGG" id="mpro:BJP34_13110"/>
<reference evidence="3" key="1">
    <citation type="submission" date="2016-10" db="EMBL/GenBank/DDBJ databases">
        <title>Comparative genomics uncovers the prolific and rare metabolic potential of the cyanobacterial genus Moorea.</title>
        <authorList>
            <person name="Leao T."/>
            <person name="Castelao G."/>
            <person name="Korobeynikov A."/>
            <person name="Monroe E.A."/>
            <person name="Podell S."/>
            <person name="Glukhov E."/>
            <person name="Allen E."/>
            <person name="Gerwick W.H."/>
            <person name="Gerwick L."/>
        </authorList>
    </citation>
    <scope>NUCLEOTIDE SEQUENCE [LARGE SCALE GENOMIC DNA]</scope>
    <source>
        <strain evidence="3">PAL-8-15-08-1</strain>
    </source>
</reference>